<dbReference type="CDD" id="cd08899">
    <property type="entry name" value="SRPBCC_CalC_Aha1-like_6"/>
    <property type="match status" value="1"/>
</dbReference>
<keyword evidence="4" id="KW-1185">Reference proteome</keyword>
<sequence length="169" mass="18882">MNRFPTGKLFRADDGVDLVLTRTFRAPAEDVWASVTEPERTARWFGPWEGEAGPGRTIRVQLVFEEKAPWAEMRIEACEPPRRLEITAKDAAGSWHLELLLSKAGGGTELRFVQHLASAEGIGEIGPGWEYYLDLLAASHDGSAKLEFDDYYPAMKPSYEQLTVTEPEA</sequence>
<comment type="caution">
    <text evidence="3">The sequence shown here is derived from an EMBL/GenBank/DDBJ whole genome shotgun (WGS) entry which is preliminary data.</text>
</comment>
<reference evidence="3 4" key="1">
    <citation type="submission" date="2024-09" db="EMBL/GenBank/DDBJ databases">
        <authorList>
            <person name="Sun Q."/>
            <person name="Mori K."/>
        </authorList>
    </citation>
    <scope>NUCLEOTIDE SEQUENCE [LARGE SCALE GENOMIC DNA]</scope>
    <source>
        <strain evidence="3 4">JCM 3324</strain>
    </source>
</reference>
<evidence type="ECO:0000313" key="4">
    <source>
        <dbReference type="Proteomes" id="UP001589568"/>
    </source>
</evidence>
<dbReference type="Gene3D" id="3.30.530.20">
    <property type="match status" value="1"/>
</dbReference>
<feature type="domain" description="Activator of Hsp90 ATPase homologue 1/2-like C-terminal" evidence="2">
    <location>
        <begin position="25"/>
        <end position="138"/>
    </location>
</feature>
<evidence type="ECO:0000256" key="1">
    <source>
        <dbReference type="ARBA" id="ARBA00006817"/>
    </source>
</evidence>
<protein>
    <submittedName>
        <fullName evidence="3">SRPBCC family protein</fullName>
    </submittedName>
</protein>
<gene>
    <name evidence="3" type="ORF">ACFFR3_31500</name>
</gene>
<dbReference type="InterPro" id="IPR013538">
    <property type="entry name" value="ASHA1/2-like_C"/>
</dbReference>
<dbReference type="SUPFAM" id="SSF55961">
    <property type="entry name" value="Bet v1-like"/>
    <property type="match status" value="1"/>
</dbReference>
<proteinExistence type="inferred from homology"/>
<dbReference type="InterPro" id="IPR023393">
    <property type="entry name" value="START-like_dom_sf"/>
</dbReference>
<organism evidence="3 4">
    <name type="scientific">Nonomuraea salmonea</name>
    <dbReference type="NCBI Taxonomy" id="46181"/>
    <lineage>
        <taxon>Bacteria</taxon>
        <taxon>Bacillati</taxon>
        <taxon>Actinomycetota</taxon>
        <taxon>Actinomycetes</taxon>
        <taxon>Streptosporangiales</taxon>
        <taxon>Streptosporangiaceae</taxon>
        <taxon>Nonomuraea</taxon>
    </lineage>
</organism>
<evidence type="ECO:0000259" key="2">
    <source>
        <dbReference type="Pfam" id="PF08327"/>
    </source>
</evidence>
<dbReference type="RefSeq" id="WP_345408774.1">
    <property type="nucleotide sequence ID" value="NZ_BAAAXS010000001.1"/>
</dbReference>
<name>A0ABV5NVV1_9ACTN</name>
<accession>A0ABV5NVV1</accession>
<dbReference type="Proteomes" id="UP001589568">
    <property type="component" value="Unassembled WGS sequence"/>
</dbReference>
<dbReference type="EMBL" id="JBHMCF010000037">
    <property type="protein sequence ID" value="MFB9474046.1"/>
    <property type="molecule type" value="Genomic_DNA"/>
</dbReference>
<comment type="similarity">
    <text evidence="1">Belongs to the AHA1 family.</text>
</comment>
<evidence type="ECO:0000313" key="3">
    <source>
        <dbReference type="EMBL" id="MFB9474046.1"/>
    </source>
</evidence>
<dbReference type="Pfam" id="PF08327">
    <property type="entry name" value="AHSA1"/>
    <property type="match status" value="1"/>
</dbReference>